<keyword evidence="1" id="KW-0732">Signal</keyword>
<evidence type="ECO:0000313" key="4">
    <source>
        <dbReference type="EMBL" id="PXX12870.1"/>
    </source>
</evidence>
<dbReference type="Proteomes" id="UP000247781">
    <property type="component" value="Unassembled WGS sequence"/>
</dbReference>
<protein>
    <submittedName>
        <fullName evidence="4">Uncharacterized protein</fullName>
    </submittedName>
</protein>
<dbReference type="Pfam" id="PF24088">
    <property type="entry name" value="DUF7373"/>
    <property type="match status" value="1"/>
</dbReference>
<dbReference type="RefSeq" id="WP_110314063.1">
    <property type="nucleotide sequence ID" value="NZ_QJJU01000001.1"/>
</dbReference>
<dbReference type="OrthoDB" id="4569937at2"/>
<dbReference type="Pfam" id="PF24092">
    <property type="entry name" value="DUF7373_C"/>
    <property type="match status" value="1"/>
</dbReference>
<evidence type="ECO:0000313" key="5">
    <source>
        <dbReference type="Proteomes" id="UP000247781"/>
    </source>
</evidence>
<feature type="domain" description="DUF7373" evidence="2">
    <location>
        <begin position="57"/>
        <end position="251"/>
    </location>
</feature>
<reference evidence="4 5" key="2">
    <citation type="submission" date="2018-06" db="EMBL/GenBank/DDBJ databases">
        <title>Sequencing of bacterial isolates from soil warming experiment in Harvard Forest, Massachusetts, USA.</title>
        <authorList>
            <person name="Deangelis K.PhD."/>
        </authorList>
    </citation>
    <scope>NUCLEOTIDE SEQUENCE [LARGE SCALE GENOMIC DNA]</scope>
    <source>
        <strain evidence="4 5">GAS496</strain>
    </source>
</reference>
<feature type="domain" description="DUF7373" evidence="3">
    <location>
        <begin position="258"/>
        <end position="391"/>
    </location>
</feature>
<name>A0A318HSM4_9MYCO</name>
<dbReference type="AlphaFoldDB" id="A0A318HSM4"/>
<organism evidence="4 5">
    <name type="scientific">Mycolicibacterium moriokaense</name>
    <dbReference type="NCBI Taxonomy" id="39691"/>
    <lineage>
        <taxon>Bacteria</taxon>
        <taxon>Bacillati</taxon>
        <taxon>Actinomycetota</taxon>
        <taxon>Actinomycetes</taxon>
        <taxon>Mycobacteriales</taxon>
        <taxon>Mycobacteriaceae</taxon>
        <taxon>Mycolicibacterium</taxon>
    </lineage>
</organism>
<sequence>MRLAYIALISVALLSAACSSAVDGSAVKQSGAAKGPAVDVSKLDAGPYSTQPSQPLGVAGDPSRGVLVEAQRMANNVVGPWEVDSTLTGWFGFGATVLQTADSLANIGPQQFAVAAGQHSFVNGFVSARTAEGQKILLNAVLRFADEGSAAAAAKDFGDIAANTGDGVQRAQIPGHPDAQAASYTQTEGSTGKRWGAVRAFTAHGPYVLMQLAQAVDGTDPALGLVAKTIDLQGPAIDKFRATDPAEFGDISLDPTGLLARTLPVPDKEATPIQNTTYEQRGALQFQSDPTRSAALFNQTGTDLVAMAKTNVYQTKDSESAARIVDGFYAELQPTSQPAKPVNNLPDSRCLQLKDKSFYCLGAADRYAIETTSANLLDAQQQVAAQYAMLIGS</sequence>
<evidence type="ECO:0000259" key="3">
    <source>
        <dbReference type="Pfam" id="PF24092"/>
    </source>
</evidence>
<evidence type="ECO:0000259" key="2">
    <source>
        <dbReference type="Pfam" id="PF24088"/>
    </source>
</evidence>
<gene>
    <name evidence="4" type="ORF">C8E89_10115</name>
</gene>
<feature type="chain" id="PRO_5016377700" evidence="1">
    <location>
        <begin position="22"/>
        <end position="393"/>
    </location>
</feature>
<accession>A0A318HSM4</accession>
<keyword evidence="5" id="KW-1185">Reference proteome</keyword>
<dbReference type="InterPro" id="IPR056463">
    <property type="entry name" value="DUF7373_C"/>
</dbReference>
<dbReference type="EMBL" id="QJJU01000001">
    <property type="protein sequence ID" value="PXX12870.1"/>
    <property type="molecule type" value="Genomic_DNA"/>
</dbReference>
<dbReference type="InterPro" id="IPR055797">
    <property type="entry name" value="DUF7373"/>
</dbReference>
<comment type="caution">
    <text evidence="4">The sequence shown here is derived from an EMBL/GenBank/DDBJ whole genome shotgun (WGS) entry which is preliminary data.</text>
</comment>
<reference evidence="5" key="1">
    <citation type="submission" date="2018-05" db="EMBL/GenBank/DDBJ databases">
        <authorList>
            <person name="Deangelis K."/>
            <person name="Huntemann M."/>
            <person name="Clum A."/>
            <person name="Pillay M."/>
            <person name="Palaniappan K."/>
            <person name="Varghese N."/>
            <person name="Mikhailova N."/>
            <person name="Stamatis D."/>
            <person name="Reddy T."/>
            <person name="Daum C."/>
            <person name="Shapiro N."/>
            <person name="Ivanova N."/>
            <person name="Kyrpides N."/>
            <person name="Woyke T."/>
        </authorList>
    </citation>
    <scope>NUCLEOTIDE SEQUENCE [LARGE SCALE GENOMIC DNA]</scope>
    <source>
        <strain evidence="5">GAS496</strain>
    </source>
</reference>
<proteinExistence type="predicted"/>
<dbReference type="PROSITE" id="PS51257">
    <property type="entry name" value="PROKAR_LIPOPROTEIN"/>
    <property type="match status" value="1"/>
</dbReference>
<evidence type="ECO:0000256" key="1">
    <source>
        <dbReference type="SAM" id="SignalP"/>
    </source>
</evidence>
<feature type="signal peptide" evidence="1">
    <location>
        <begin position="1"/>
        <end position="21"/>
    </location>
</feature>